<keyword evidence="3" id="KW-1185">Reference proteome</keyword>
<dbReference type="PANTHER" id="PTHR39476">
    <property type="entry name" value="NADH:UBIQUINONE OXIDOREDUCTASE 6.6KD SUBUNIT"/>
    <property type="match status" value="1"/>
</dbReference>
<sequence>MNSRNPNIDRYALMRDEVMGTFKFTPRSFRNTFIILGLVPLSLYYLAEFDINRWDLAGKKKGESLLKYPKKEDLAQKSE</sequence>
<dbReference type="AlphaFoldDB" id="A0AAV0ASG9"/>
<evidence type="ECO:0000256" key="1">
    <source>
        <dbReference type="SAM" id="Phobius"/>
    </source>
</evidence>
<comment type="caution">
    <text evidence="2">The sequence shown here is derived from an EMBL/GenBank/DDBJ whole genome shotgun (WGS) entry which is preliminary data.</text>
</comment>
<evidence type="ECO:0008006" key="4">
    <source>
        <dbReference type="Google" id="ProtNLM"/>
    </source>
</evidence>
<gene>
    <name evidence="2" type="ORF">PPACK8108_LOCUS5531</name>
</gene>
<dbReference type="PANTHER" id="PTHR39476:SF1">
    <property type="entry name" value="NADH DEHYDROGENASE [UBIQUINONE] 1 BETA SUBCOMPLEX SUBUNIT 4"/>
    <property type="match status" value="1"/>
</dbReference>
<keyword evidence="1" id="KW-1133">Transmembrane helix</keyword>
<protein>
    <recommendedName>
        <fullName evidence="4">Complex I-B15</fullName>
    </recommendedName>
</protein>
<dbReference type="EMBL" id="CALTRL010001066">
    <property type="protein sequence ID" value="CAH7670796.1"/>
    <property type="molecule type" value="Genomic_DNA"/>
</dbReference>
<keyword evidence="1" id="KW-0472">Membrane</keyword>
<accession>A0AAV0ASG9</accession>
<evidence type="ECO:0000313" key="3">
    <source>
        <dbReference type="Proteomes" id="UP001153365"/>
    </source>
</evidence>
<proteinExistence type="predicted"/>
<name>A0AAV0ASG9_PHAPC</name>
<feature type="transmembrane region" description="Helical" evidence="1">
    <location>
        <begin position="29"/>
        <end position="47"/>
    </location>
</feature>
<organism evidence="2 3">
    <name type="scientific">Phakopsora pachyrhizi</name>
    <name type="common">Asian soybean rust disease fungus</name>
    <dbReference type="NCBI Taxonomy" id="170000"/>
    <lineage>
        <taxon>Eukaryota</taxon>
        <taxon>Fungi</taxon>
        <taxon>Dikarya</taxon>
        <taxon>Basidiomycota</taxon>
        <taxon>Pucciniomycotina</taxon>
        <taxon>Pucciniomycetes</taxon>
        <taxon>Pucciniales</taxon>
        <taxon>Phakopsoraceae</taxon>
        <taxon>Phakopsora</taxon>
    </lineage>
</organism>
<evidence type="ECO:0000313" key="2">
    <source>
        <dbReference type="EMBL" id="CAH7670796.1"/>
    </source>
</evidence>
<reference evidence="2" key="1">
    <citation type="submission" date="2022-06" db="EMBL/GenBank/DDBJ databases">
        <authorList>
            <consortium name="SYNGENTA / RWTH Aachen University"/>
        </authorList>
    </citation>
    <scope>NUCLEOTIDE SEQUENCE</scope>
</reference>
<dbReference type="Proteomes" id="UP001153365">
    <property type="component" value="Unassembled WGS sequence"/>
</dbReference>
<keyword evidence="1" id="KW-0812">Transmembrane</keyword>